<evidence type="ECO:0000313" key="3">
    <source>
        <dbReference type="Proteomes" id="UP000218505"/>
    </source>
</evidence>
<evidence type="ECO:0000313" key="2">
    <source>
        <dbReference type="EMBL" id="ATE55007.1"/>
    </source>
</evidence>
<dbReference type="KEGG" id="apre:CNX65_18365"/>
<proteinExistence type="predicted"/>
<organism evidence="2 3">
    <name type="scientific">Actinosynnema pretiosum</name>
    <dbReference type="NCBI Taxonomy" id="42197"/>
    <lineage>
        <taxon>Bacteria</taxon>
        <taxon>Bacillati</taxon>
        <taxon>Actinomycetota</taxon>
        <taxon>Actinomycetes</taxon>
        <taxon>Pseudonocardiales</taxon>
        <taxon>Pseudonocardiaceae</taxon>
        <taxon>Actinosynnema</taxon>
    </lineage>
</organism>
<keyword evidence="1" id="KW-1133">Transmembrane helix</keyword>
<dbReference type="PANTHER" id="PTHR37305">
    <property type="entry name" value="INTEGRAL MEMBRANE PROTEIN-RELATED"/>
    <property type="match status" value="1"/>
</dbReference>
<dbReference type="PANTHER" id="PTHR37305:SF1">
    <property type="entry name" value="MEMBRANE PROTEIN"/>
    <property type="match status" value="1"/>
</dbReference>
<name>A0A290Z7K2_9PSEU</name>
<feature type="transmembrane region" description="Helical" evidence="1">
    <location>
        <begin position="171"/>
        <end position="192"/>
    </location>
</feature>
<keyword evidence="1" id="KW-0472">Membrane</keyword>
<dbReference type="Proteomes" id="UP000218505">
    <property type="component" value="Chromosome"/>
</dbReference>
<keyword evidence="3" id="KW-1185">Reference proteome</keyword>
<dbReference type="AlphaFoldDB" id="A0A290Z7K2"/>
<accession>A0A290Z7K2</accession>
<dbReference type="RefSeq" id="WP_096494698.1">
    <property type="nucleotide sequence ID" value="NZ_CP023445.1"/>
</dbReference>
<feature type="transmembrane region" description="Helical" evidence="1">
    <location>
        <begin position="255"/>
        <end position="274"/>
    </location>
</feature>
<dbReference type="EMBL" id="CP023445">
    <property type="protein sequence ID" value="ATE55007.1"/>
    <property type="molecule type" value="Genomic_DNA"/>
</dbReference>
<sequence length="280" mass="29102">MNGAAEGFRPAGALRVRVELRRQLRRRRTALVLALSSAVPLVLLVSFALGGERTEPGVVDYSELAASGAANFVVFCLFVAGTYLQPVTVALFFGDAVAGEAARGSLKYLLAVPVGRGALLARKALVAAVLSAASLAVLPLTALTAGVAWYGLGDLTSPTGDTVSFARSLPLLGVAVLYSVAQLSWVAALALLLSVATDVPLGAVGGAVLATMVSQILDQVGALGSVREFLPTHRSWSWMDVVATRPHWDGVAEGLLVSSVYAAVFATAAVWWFGRKDVRG</sequence>
<evidence type="ECO:0000256" key="1">
    <source>
        <dbReference type="SAM" id="Phobius"/>
    </source>
</evidence>
<feature type="transmembrane region" description="Helical" evidence="1">
    <location>
        <begin position="199"/>
        <end position="217"/>
    </location>
</feature>
<reference evidence="2" key="1">
    <citation type="submission" date="2017-09" db="EMBL/GenBank/DDBJ databases">
        <title>Complete Genome Sequence of ansamitocin-producing Bacterium Actinosynnema pretiosum X47.</title>
        <authorList>
            <person name="Cao G."/>
            <person name="Zong G."/>
            <person name="Zhong C."/>
            <person name="Fu J."/>
        </authorList>
    </citation>
    <scope>NUCLEOTIDE SEQUENCE [LARGE SCALE GENOMIC DNA]</scope>
    <source>
        <strain evidence="2">X47</strain>
    </source>
</reference>
<protein>
    <submittedName>
        <fullName evidence="2">ABC transporter permease</fullName>
    </submittedName>
</protein>
<feature type="transmembrane region" description="Helical" evidence="1">
    <location>
        <begin position="30"/>
        <end position="49"/>
    </location>
</feature>
<keyword evidence="1" id="KW-0812">Transmembrane</keyword>
<gene>
    <name evidence="2" type="ORF">CNX65_18365</name>
</gene>
<feature type="transmembrane region" description="Helical" evidence="1">
    <location>
        <begin position="69"/>
        <end position="93"/>
    </location>
</feature>
<feature type="transmembrane region" description="Helical" evidence="1">
    <location>
        <begin position="125"/>
        <end position="151"/>
    </location>
</feature>